<dbReference type="SUPFAM" id="SSF53244">
    <property type="entry name" value="MurD-like peptide ligases, peptide-binding domain"/>
    <property type="match status" value="1"/>
</dbReference>
<keyword evidence="11 12" id="KW-0961">Cell wall biogenesis/degradation</keyword>
<evidence type="ECO:0000256" key="10">
    <source>
        <dbReference type="ARBA" id="ARBA00023306"/>
    </source>
</evidence>
<comment type="caution">
    <text evidence="12">Lacks conserved residue(s) required for the propagation of feature annotation.</text>
</comment>
<evidence type="ECO:0000313" key="18">
    <source>
        <dbReference type="Proteomes" id="UP001185012"/>
    </source>
</evidence>
<dbReference type="HAMAP" id="MF_00208">
    <property type="entry name" value="MurE"/>
    <property type="match status" value="1"/>
</dbReference>
<dbReference type="InterPro" id="IPR004101">
    <property type="entry name" value="Mur_ligase_C"/>
</dbReference>
<evidence type="ECO:0000256" key="1">
    <source>
        <dbReference type="ARBA" id="ARBA00004752"/>
    </source>
</evidence>
<feature type="short sequence motif" description="Meso-diaminopimelate recognition motif" evidence="12">
    <location>
        <begin position="409"/>
        <end position="412"/>
    </location>
</feature>
<feature type="domain" description="Mur ligase N-terminal catalytic" evidence="14">
    <location>
        <begin position="22"/>
        <end position="91"/>
    </location>
</feature>
<keyword evidence="3 12" id="KW-0963">Cytoplasm</keyword>
<evidence type="ECO:0000256" key="13">
    <source>
        <dbReference type="RuleBase" id="RU004135"/>
    </source>
</evidence>
<feature type="binding site" evidence="12">
    <location>
        <begin position="150"/>
        <end position="151"/>
    </location>
    <ligand>
        <name>UDP-N-acetyl-alpha-D-muramoyl-L-alanyl-D-glutamate</name>
        <dbReference type="ChEBI" id="CHEBI:83900"/>
    </ligand>
</feature>
<comment type="catalytic activity">
    <reaction evidence="12">
        <text>UDP-N-acetyl-alpha-D-muramoyl-L-alanyl-D-glutamate + meso-2,6-diaminopimelate + ATP = UDP-N-acetyl-alpha-D-muramoyl-L-alanyl-gamma-D-glutamyl-meso-2,6-diaminopimelate + ADP + phosphate + H(+)</text>
        <dbReference type="Rhea" id="RHEA:23676"/>
        <dbReference type="ChEBI" id="CHEBI:15378"/>
        <dbReference type="ChEBI" id="CHEBI:30616"/>
        <dbReference type="ChEBI" id="CHEBI:43474"/>
        <dbReference type="ChEBI" id="CHEBI:57791"/>
        <dbReference type="ChEBI" id="CHEBI:83900"/>
        <dbReference type="ChEBI" id="CHEBI:83905"/>
        <dbReference type="ChEBI" id="CHEBI:456216"/>
        <dbReference type="EC" id="6.3.2.13"/>
    </reaction>
</comment>
<keyword evidence="8 12" id="KW-0133">Cell shape</keyword>
<dbReference type="InterPro" id="IPR036615">
    <property type="entry name" value="Mur_ligase_C_dom_sf"/>
</dbReference>
<gene>
    <name evidence="12" type="primary">murE</name>
    <name evidence="17" type="ORF">JOE21_000795</name>
</gene>
<feature type="binding site" evidence="12">
    <location>
        <position position="149"/>
    </location>
    <ligand>
        <name>UDP-N-acetyl-alpha-D-muramoyl-L-alanyl-D-glutamate</name>
        <dbReference type="ChEBI" id="CHEBI:83900"/>
    </ligand>
</feature>
<evidence type="ECO:0000313" key="17">
    <source>
        <dbReference type="EMBL" id="MDR6224804.1"/>
    </source>
</evidence>
<feature type="binding site" evidence="12">
    <location>
        <position position="177"/>
    </location>
    <ligand>
        <name>UDP-N-acetyl-alpha-D-muramoyl-L-alanyl-D-glutamate</name>
        <dbReference type="ChEBI" id="CHEBI:83900"/>
    </ligand>
</feature>
<feature type="binding site" evidence="12">
    <location>
        <position position="183"/>
    </location>
    <ligand>
        <name>UDP-N-acetyl-alpha-D-muramoyl-L-alanyl-D-glutamate</name>
        <dbReference type="ChEBI" id="CHEBI:83900"/>
    </ligand>
</feature>
<dbReference type="Proteomes" id="UP001185012">
    <property type="component" value="Unassembled WGS sequence"/>
</dbReference>
<protein>
    <recommendedName>
        <fullName evidence="12">UDP-N-acetylmuramoyl-L-alanyl-D-glutamate--2,6-diaminopimelate ligase</fullName>
        <ecNumber evidence="12">6.3.2.13</ecNumber>
    </recommendedName>
    <alternativeName>
        <fullName evidence="12">Meso-A2pm-adding enzyme</fullName>
    </alternativeName>
    <alternativeName>
        <fullName evidence="12">Meso-diaminopimelate-adding enzyme</fullName>
    </alternativeName>
    <alternativeName>
        <fullName evidence="12">UDP-MurNAc-L-Ala-D-Glu:meso-diaminopimelate ligase</fullName>
    </alternativeName>
    <alternativeName>
        <fullName evidence="12">UDP-MurNAc-tripeptide synthetase</fullName>
    </alternativeName>
    <alternativeName>
        <fullName evidence="12">UDP-N-acetylmuramyl-tripeptide synthetase</fullName>
    </alternativeName>
</protein>
<dbReference type="PANTHER" id="PTHR23135:SF4">
    <property type="entry name" value="UDP-N-ACETYLMURAMOYL-L-ALANYL-D-GLUTAMATE--2,6-DIAMINOPIMELATE LIGASE MURE HOMOLOG, CHLOROPLASTIC"/>
    <property type="match status" value="1"/>
</dbReference>
<keyword evidence="12" id="KW-0460">Magnesium</keyword>
<evidence type="ECO:0000259" key="14">
    <source>
        <dbReference type="Pfam" id="PF01225"/>
    </source>
</evidence>
<comment type="pathway">
    <text evidence="1 12 13">Cell wall biogenesis; peptidoglycan biosynthesis.</text>
</comment>
<feature type="binding site" evidence="12">
    <location>
        <begin position="108"/>
        <end position="114"/>
    </location>
    <ligand>
        <name>ATP</name>
        <dbReference type="ChEBI" id="CHEBI:30616"/>
    </ligand>
</feature>
<organism evidence="17 18">
    <name type="scientific">Desmospora profundinema</name>
    <dbReference type="NCBI Taxonomy" id="1571184"/>
    <lineage>
        <taxon>Bacteria</taxon>
        <taxon>Bacillati</taxon>
        <taxon>Bacillota</taxon>
        <taxon>Bacilli</taxon>
        <taxon>Bacillales</taxon>
        <taxon>Thermoactinomycetaceae</taxon>
        <taxon>Desmospora</taxon>
    </lineage>
</organism>
<dbReference type="InterPro" id="IPR005761">
    <property type="entry name" value="UDP-N-AcMur-Glu-dNH2Pim_ligase"/>
</dbReference>
<comment type="similarity">
    <text evidence="2 12">Belongs to the MurCDEF family. MurE subfamily.</text>
</comment>
<dbReference type="PANTHER" id="PTHR23135">
    <property type="entry name" value="MUR LIGASE FAMILY MEMBER"/>
    <property type="match status" value="1"/>
</dbReference>
<dbReference type="InterPro" id="IPR035911">
    <property type="entry name" value="MurE/MurF_N"/>
</dbReference>
<evidence type="ECO:0000256" key="11">
    <source>
        <dbReference type="ARBA" id="ARBA00023316"/>
    </source>
</evidence>
<evidence type="ECO:0000259" key="16">
    <source>
        <dbReference type="Pfam" id="PF08245"/>
    </source>
</evidence>
<feature type="binding site" evidence="12">
    <location>
        <position position="30"/>
    </location>
    <ligand>
        <name>UDP-N-acetyl-alpha-D-muramoyl-L-alanyl-D-glutamate</name>
        <dbReference type="ChEBI" id="CHEBI:83900"/>
    </ligand>
</feature>
<dbReference type="PROSITE" id="PS01011">
    <property type="entry name" value="FOLYLPOLYGLU_SYNT_1"/>
    <property type="match status" value="1"/>
</dbReference>
<dbReference type="InterPro" id="IPR036565">
    <property type="entry name" value="Mur-like_cat_sf"/>
</dbReference>
<evidence type="ECO:0000256" key="4">
    <source>
        <dbReference type="ARBA" id="ARBA00022598"/>
    </source>
</evidence>
<keyword evidence="4 12" id="KW-0436">Ligase</keyword>
<dbReference type="RefSeq" id="WP_309862610.1">
    <property type="nucleotide sequence ID" value="NZ_JAVDQG010000002.1"/>
</dbReference>
<dbReference type="GO" id="GO:0008765">
    <property type="term" value="F:UDP-N-acetylmuramoylalanyl-D-glutamate-2,6-diaminopimelate ligase activity"/>
    <property type="evidence" value="ECO:0007669"/>
    <property type="project" value="UniProtKB-EC"/>
</dbReference>
<feature type="domain" description="Mur ligase C-terminal" evidence="15">
    <location>
        <begin position="336"/>
        <end position="464"/>
    </location>
</feature>
<feature type="binding site" evidence="12">
    <location>
        <position position="185"/>
    </location>
    <ligand>
        <name>UDP-N-acetyl-alpha-D-muramoyl-L-alanyl-D-glutamate</name>
        <dbReference type="ChEBI" id="CHEBI:83900"/>
    </ligand>
</feature>
<keyword evidence="18" id="KW-1185">Reference proteome</keyword>
<evidence type="ECO:0000256" key="6">
    <source>
        <dbReference type="ARBA" id="ARBA00022741"/>
    </source>
</evidence>
<comment type="subcellular location">
    <subcellularLocation>
        <location evidence="12 13">Cytoplasm</location>
    </subcellularLocation>
</comment>
<comment type="PTM">
    <text evidence="12">Carboxylation is probably crucial for Mg(2+) binding and, consequently, for the gamma-phosphate positioning of ATP.</text>
</comment>
<sequence length="494" mass="54144">MDLQTLTRSLVLKKVIGDANIEITGLTTDSREVKPGYCFIAIRGFTVDGHRFIPQALERGAAVIVTEEEVDTESVVVRVPDTRRAMAVLAATYFRHPTRELKVIGITGTNGKTTTAHLIRRILMDAGKKAGLVGTIDMKIGEESFPVKNTTPDVVELQRSFRRMVDAGCSHAVIEVSSHALHQGRTWGIYCKTGVFTNLTQDHLDYHKTMEHYRASKGLLFSQLGNRVEDTATDQPLAVLNADDEASPYYSGITPAQVLTYGVEGAADVQAWDIRIDAGGTRFTLITPMGETAVHMKLMGKFSVYNALAATAAALGEGIPLEGIRRSLETIGGVDGRLEPVHAGQPFTVLVDYAHTPDSLQNVLSTVREFTRGSVLCVVGCGGDRDRGKRPIMAEIAARLSERVFITSDNPRTEDPDRIIADMLEGVSAFPKERVTVIRDRAEAISRAVQEAEPEDVVLIAGKGHETYQEIDGIRHDFDDRSVAWKAIQCFLKK</sequence>
<comment type="caution">
    <text evidence="17">The sequence shown here is derived from an EMBL/GenBank/DDBJ whole genome shotgun (WGS) entry which is preliminary data.</text>
</comment>
<dbReference type="InterPro" id="IPR000713">
    <property type="entry name" value="Mur_ligase_N"/>
</dbReference>
<dbReference type="InterPro" id="IPR018109">
    <property type="entry name" value="Folylpolyglutamate_synth_CS"/>
</dbReference>
<keyword evidence="7 12" id="KW-0067">ATP-binding</keyword>
<keyword evidence="9 12" id="KW-0573">Peptidoglycan synthesis</keyword>
<feature type="binding site" evidence="12">
    <location>
        <position position="385"/>
    </location>
    <ligand>
        <name>meso-2,6-diaminopimelate</name>
        <dbReference type="ChEBI" id="CHEBI:57791"/>
    </ligand>
</feature>
<dbReference type="Pfam" id="PF08245">
    <property type="entry name" value="Mur_ligase_M"/>
    <property type="match status" value="1"/>
</dbReference>
<name>A0ABU1ILH0_9BACL</name>
<comment type="function">
    <text evidence="12">Catalyzes the addition of meso-diaminopimelic acid to the nucleotide precursor UDP-N-acetylmuramoyl-L-alanyl-D-glutamate (UMAG) in the biosynthesis of bacterial cell-wall peptidoglycan.</text>
</comment>
<dbReference type="NCBIfam" id="NF001126">
    <property type="entry name" value="PRK00139.1-4"/>
    <property type="match status" value="1"/>
</dbReference>
<evidence type="ECO:0000256" key="12">
    <source>
        <dbReference type="HAMAP-Rule" id="MF_00208"/>
    </source>
</evidence>
<dbReference type="Gene3D" id="3.90.190.20">
    <property type="entry name" value="Mur ligase, C-terminal domain"/>
    <property type="match status" value="1"/>
</dbReference>
<dbReference type="EC" id="6.3.2.13" evidence="12"/>
<evidence type="ECO:0000256" key="7">
    <source>
        <dbReference type="ARBA" id="ARBA00022840"/>
    </source>
</evidence>
<dbReference type="Gene3D" id="3.40.1390.10">
    <property type="entry name" value="MurE/MurF, N-terminal domain"/>
    <property type="match status" value="1"/>
</dbReference>
<keyword evidence="10 12" id="KW-0131">Cell cycle</keyword>
<proteinExistence type="inferred from homology"/>
<accession>A0ABU1ILH0</accession>
<evidence type="ECO:0000256" key="2">
    <source>
        <dbReference type="ARBA" id="ARBA00005898"/>
    </source>
</evidence>
<comment type="cofactor">
    <cofactor evidence="12">
        <name>Mg(2+)</name>
        <dbReference type="ChEBI" id="CHEBI:18420"/>
    </cofactor>
</comment>
<evidence type="ECO:0000259" key="15">
    <source>
        <dbReference type="Pfam" id="PF02875"/>
    </source>
</evidence>
<feature type="domain" description="Mur ligase central" evidence="16">
    <location>
        <begin position="106"/>
        <end position="314"/>
    </location>
</feature>
<feature type="binding site" evidence="12">
    <location>
        <begin position="409"/>
        <end position="412"/>
    </location>
    <ligand>
        <name>meso-2,6-diaminopimelate</name>
        <dbReference type="ChEBI" id="CHEBI:57791"/>
    </ligand>
</feature>
<keyword evidence="6 12" id="KW-0547">Nucleotide-binding</keyword>
<dbReference type="InterPro" id="IPR013221">
    <property type="entry name" value="Mur_ligase_cen"/>
</dbReference>
<evidence type="ECO:0000256" key="3">
    <source>
        <dbReference type="ARBA" id="ARBA00022490"/>
    </source>
</evidence>
<reference evidence="17 18" key="1">
    <citation type="submission" date="2023-07" db="EMBL/GenBank/DDBJ databases">
        <title>Genomic Encyclopedia of Type Strains, Phase IV (KMG-IV): sequencing the most valuable type-strain genomes for metagenomic binning, comparative biology and taxonomic classification.</title>
        <authorList>
            <person name="Goeker M."/>
        </authorList>
    </citation>
    <scope>NUCLEOTIDE SEQUENCE [LARGE SCALE GENOMIC DNA]</scope>
    <source>
        <strain evidence="17 18">DSM 45903</strain>
    </source>
</reference>
<feature type="binding site" evidence="12">
    <location>
        <position position="466"/>
    </location>
    <ligand>
        <name>meso-2,6-diaminopimelate</name>
        <dbReference type="ChEBI" id="CHEBI:57791"/>
    </ligand>
</feature>
<dbReference type="Gene3D" id="3.40.1190.10">
    <property type="entry name" value="Mur-like, catalytic domain"/>
    <property type="match status" value="1"/>
</dbReference>
<evidence type="ECO:0000256" key="9">
    <source>
        <dbReference type="ARBA" id="ARBA00022984"/>
    </source>
</evidence>
<feature type="binding site" evidence="12">
    <location>
        <position position="462"/>
    </location>
    <ligand>
        <name>meso-2,6-diaminopimelate</name>
        <dbReference type="ChEBI" id="CHEBI:57791"/>
    </ligand>
</feature>
<keyword evidence="5 12" id="KW-0132">Cell division</keyword>
<dbReference type="Pfam" id="PF01225">
    <property type="entry name" value="Mur_ligase"/>
    <property type="match status" value="1"/>
</dbReference>
<dbReference type="NCBIfam" id="NF001124">
    <property type="entry name" value="PRK00139.1-2"/>
    <property type="match status" value="1"/>
</dbReference>
<dbReference type="Pfam" id="PF02875">
    <property type="entry name" value="Mur_ligase_C"/>
    <property type="match status" value="1"/>
</dbReference>
<evidence type="ECO:0000256" key="8">
    <source>
        <dbReference type="ARBA" id="ARBA00022960"/>
    </source>
</evidence>
<dbReference type="EMBL" id="JAVDQG010000002">
    <property type="protein sequence ID" value="MDR6224804.1"/>
    <property type="molecule type" value="Genomic_DNA"/>
</dbReference>
<dbReference type="NCBIfam" id="TIGR01085">
    <property type="entry name" value="murE"/>
    <property type="match status" value="1"/>
</dbReference>
<evidence type="ECO:0000256" key="5">
    <source>
        <dbReference type="ARBA" id="ARBA00022618"/>
    </source>
</evidence>
<dbReference type="SUPFAM" id="SSF53623">
    <property type="entry name" value="MurD-like peptide ligases, catalytic domain"/>
    <property type="match status" value="1"/>
</dbReference>
<feature type="modified residue" description="N6-carboxylysine" evidence="12">
    <location>
        <position position="217"/>
    </location>
</feature>
<dbReference type="SUPFAM" id="SSF63418">
    <property type="entry name" value="MurE/MurF N-terminal domain"/>
    <property type="match status" value="1"/>
</dbReference>